<reference evidence="2 3" key="1">
    <citation type="submission" date="2015-10" db="EMBL/GenBank/DDBJ databases">
        <title>Draft genome of Bosea thiooxidans.</title>
        <authorList>
            <person name="Wang X."/>
        </authorList>
    </citation>
    <scope>NUCLEOTIDE SEQUENCE [LARGE SCALE GENOMIC DNA]</scope>
    <source>
        <strain evidence="2 3">CGMCC 9174</strain>
    </source>
</reference>
<dbReference type="InterPro" id="IPR005163">
    <property type="entry name" value="Tri_helical_YiiM-like"/>
</dbReference>
<dbReference type="InterPro" id="IPR052353">
    <property type="entry name" value="Benzoxazolinone_Detox_Enz"/>
</dbReference>
<dbReference type="InterPro" id="IPR011037">
    <property type="entry name" value="Pyrv_Knase-like_insert_dom_sf"/>
</dbReference>
<dbReference type="SUPFAM" id="SSF50800">
    <property type="entry name" value="PK beta-barrel domain-like"/>
    <property type="match status" value="1"/>
</dbReference>
<dbReference type="PANTHER" id="PTHR30212">
    <property type="entry name" value="PROTEIN YIIM"/>
    <property type="match status" value="1"/>
</dbReference>
<dbReference type="PANTHER" id="PTHR30212:SF2">
    <property type="entry name" value="PROTEIN YIIM"/>
    <property type="match status" value="1"/>
</dbReference>
<dbReference type="EMBL" id="LMAR01000056">
    <property type="protein sequence ID" value="KQK28856.1"/>
    <property type="molecule type" value="Genomic_DNA"/>
</dbReference>
<dbReference type="AlphaFoldDB" id="A0A0Q3I1S2"/>
<dbReference type="STRING" id="53254.SAMN05660750_04687"/>
<dbReference type="Proteomes" id="UP000051562">
    <property type="component" value="Unassembled WGS sequence"/>
</dbReference>
<evidence type="ECO:0000313" key="2">
    <source>
        <dbReference type="EMBL" id="KQK28856.1"/>
    </source>
</evidence>
<dbReference type="Pfam" id="PF03473">
    <property type="entry name" value="MOSC"/>
    <property type="match status" value="1"/>
</dbReference>
<gene>
    <name evidence="2" type="ORF">ARD30_05885</name>
</gene>
<dbReference type="GO" id="GO:0003824">
    <property type="term" value="F:catalytic activity"/>
    <property type="evidence" value="ECO:0007669"/>
    <property type="project" value="InterPro"/>
</dbReference>
<keyword evidence="3" id="KW-1185">Reference proteome</keyword>
<dbReference type="Gene3D" id="2.40.33.20">
    <property type="entry name" value="PK beta-barrel domain-like"/>
    <property type="match status" value="1"/>
</dbReference>
<name>A0A0Q3I1S2_9HYPH</name>
<proteinExistence type="predicted"/>
<dbReference type="GO" id="GO:0030170">
    <property type="term" value="F:pyridoxal phosphate binding"/>
    <property type="evidence" value="ECO:0007669"/>
    <property type="project" value="InterPro"/>
</dbReference>
<organism evidence="2 3">
    <name type="scientific">Bosea thiooxidans</name>
    <dbReference type="NCBI Taxonomy" id="53254"/>
    <lineage>
        <taxon>Bacteria</taxon>
        <taxon>Pseudomonadati</taxon>
        <taxon>Pseudomonadota</taxon>
        <taxon>Alphaproteobacteria</taxon>
        <taxon>Hyphomicrobiales</taxon>
        <taxon>Boseaceae</taxon>
        <taxon>Bosea</taxon>
    </lineage>
</organism>
<dbReference type="InterPro" id="IPR005302">
    <property type="entry name" value="MoCF_Sase_C"/>
</dbReference>
<dbReference type="Pfam" id="PF03475">
    <property type="entry name" value="YiiM_3-alpha"/>
    <property type="match status" value="1"/>
</dbReference>
<evidence type="ECO:0000259" key="1">
    <source>
        <dbReference type="PROSITE" id="PS51340"/>
    </source>
</evidence>
<protein>
    <recommendedName>
        <fullName evidence="1">MOSC domain-containing protein</fullName>
    </recommendedName>
</protein>
<dbReference type="PROSITE" id="PS51340">
    <property type="entry name" value="MOSC"/>
    <property type="match status" value="1"/>
</dbReference>
<dbReference type="RefSeq" id="WP_055729763.1">
    <property type="nucleotide sequence ID" value="NZ_LMAR01000056.1"/>
</dbReference>
<comment type="caution">
    <text evidence="2">The sequence shown here is derived from an EMBL/GenBank/DDBJ whole genome shotgun (WGS) entry which is preliminary data.</text>
</comment>
<sequence>MTDLPLRGLLIGPARPLGPRGVPSGIAKSRVSGAVALSETGFQGDVQGDPVRHGGPEKAVHHYPFEHYACWARELGPHPLLAAPGAFGENIATIGLTEEDVAIGDVFELGTAIVEVSQGRQPCWKLNERFGRASMARDVQSTGRTGWYYRVLRVGAVAPDDRLRLVERTSPGWTIARIRHAFYVDTLNREELAGIAALERLAAGWRAHAARRLEKRRVEDWTARLDTPSDT</sequence>
<feature type="domain" description="MOSC" evidence="1">
    <location>
        <begin position="29"/>
        <end position="166"/>
    </location>
</feature>
<evidence type="ECO:0000313" key="3">
    <source>
        <dbReference type="Proteomes" id="UP000051562"/>
    </source>
</evidence>
<dbReference type="GO" id="GO:0030151">
    <property type="term" value="F:molybdenum ion binding"/>
    <property type="evidence" value="ECO:0007669"/>
    <property type="project" value="InterPro"/>
</dbReference>
<accession>A0A0Q3I1S2</accession>